<organism evidence="1 2">
    <name type="scientific">Dokdonia donghaensis DSW-1</name>
    <dbReference type="NCBI Taxonomy" id="1300343"/>
    <lineage>
        <taxon>Bacteria</taxon>
        <taxon>Pseudomonadati</taxon>
        <taxon>Bacteroidota</taxon>
        <taxon>Flavobacteriia</taxon>
        <taxon>Flavobacteriales</taxon>
        <taxon>Flavobacteriaceae</taxon>
        <taxon>Dokdonia</taxon>
    </lineage>
</organism>
<accession>A0A0A2GUG3</accession>
<evidence type="ECO:0000313" key="2">
    <source>
        <dbReference type="Proteomes" id="UP000030140"/>
    </source>
</evidence>
<dbReference type="Proteomes" id="UP000030140">
    <property type="component" value="Unassembled WGS sequence"/>
</dbReference>
<name>A0A0A2GUG3_9FLAO</name>
<dbReference type="InterPro" id="IPR016053">
    <property type="entry name" value="Haem_Oase-like"/>
</dbReference>
<comment type="caution">
    <text evidence="1">The sequence shown here is derived from an EMBL/GenBank/DDBJ whole genome shotgun (WGS) entry which is preliminary data.</text>
</comment>
<reference evidence="1 2" key="1">
    <citation type="submission" date="2014-10" db="EMBL/GenBank/DDBJ databases">
        <title>Draft genome sequence of the proteorhodopsin-containing marine bacterium Dokdonia donghaensis.</title>
        <authorList>
            <person name="Gomez-Consarnau L."/>
            <person name="Gonzalez J.M."/>
            <person name="Riedel T."/>
            <person name="Jaenicke S."/>
            <person name="Wagner-Doebler I."/>
            <person name="Fuhrman J.A."/>
        </authorList>
    </citation>
    <scope>NUCLEOTIDE SEQUENCE [LARGE SCALE GENOMIC DNA]</scope>
    <source>
        <strain evidence="1 2">DSW-1</strain>
    </source>
</reference>
<sequence length="191" mass="21667">MILEHLKEKTKAIHDEVEEDNLTGFIMDGSINQAQYEELLRQNFSVYKAVEDFINARYDNLPDELKPFAGYHKTNALAKDIAGFSNFPLPQPTAITGPRDLGTLVGALYVIEGSMMGGMMMSKKLQSCEKLSHIEAHYFYNTDTKVAAARWKSFKNAVQSYQFTNNDIEKATASAIHIFEHFKKAYKKPTM</sequence>
<dbReference type="RefSeq" id="WP_035325190.1">
    <property type="nucleotide sequence ID" value="NZ_CP015125.1"/>
</dbReference>
<gene>
    <name evidence="1" type="ORF">NV36_04525</name>
</gene>
<dbReference type="OrthoDB" id="114943at2"/>
<keyword evidence="2" id="KW-1185">Reference proteome</keyword>
<dbReference type="GO" id="GO:0006788">
    <property type="term" value="P:heme oxidation"/>
    <property type="evidence" value="ECO:0007669"/>
    <property type="project" value="InterPro"/>
</dbReference>
<evidence type="ECO:0008006" key="3">
    <source>
        <dbReference type="Google" id="ProtNLM"/>
    </source>
</evidence>
<dbReference type="KEGG" id="ddo:I597_2677"/>
<dbReference type="PATRIC" id="fig|1300343.5.peg.2720"/>
<evidence type="ECO:0000313" key="1">
    <source>
        <dbReference type="EMBL" id="KGO06173.1"/>
    </source>
</evidence>
<dbReference type="Pfam" id="PF01126">
    <property type="entry name" value="Heme_oxygenase"/>
    <property type="match status" value="1"/>
</dbReference>
<dbReference type="EMBL" id="JSAQ01000001">
    <property type="protein sequence ID" value="KGO06173.1"/>
    <property type="molecule type" value="Genomic_DNA"/>
</dbReference>
<dbReference type="Gene3D" id="1.20.910.10">
    <property type="entry name" value="Heme oxygenase-like"/>
    <property type="match status" value="1"/>
</dbReference>
<dbReference type="AlphaFoldDB" id="A0A0A2GUG3"/>
<dbReference type="CDD" id="cd19166">
    <property type="entry name" value="HemeO-bac"/>
    <property type="match status" value="1"/>
</dbReference>
<protein>
    <recommendedName>
        <fullName evidence="3">Heme oxygenase</fullName>
    </recommendedName>
</protein>
<dbReference type="SUPFAM" id="SSF48613">
    <property type="entry name" value="Heme oxygenase-like"/>
    <property type="match status" value="1"/>
</dbReference>
<proteinExistence type="predicted"/>
<dbReference type="GO" id="GO:0004392">
    <property type="term" value="F:heme oxygenase (decyclizing) activity"/>
    <property type="evidence" value="ECO:0007669"/>
    <property type="project" value="InterPro"/>
</dbReference>
<dbReference type="InterPro" id="IPR016084">
    <property type="entry name" value="Haem_Oase-like_multi-hlx"/>
</dbReference>